<accession>A0A8T3D745</accession>
<dbReference type="GO" id="GO:0005615">
    <property type="term" value="C:extracellular space"/>
    <property type="evidence" value="ECO:0007669"/>
    <property type="project" value="UniProtKB-UniRule"/>
</dbReference>
<keyword evidence="7 8" id="KW-1015">Disulfide bond</keyword>
<dbReference type="GO" id="GO:0001817">
    <property type="term" value="P:regulation of cytokine production"/>
    <property type="evidence" value="ECO:0007669"/>
    <property type="project" value="UniProtKB-ARBA"/>
</dbReference>
<dbReference type="SMART" id="SM00188">
    <property type="entry name" value="IL10"/>
    <property type="match status" value="1"/>
</dbReference>
<evidence type="ECO:0000256" key="3">
    <source>
        <dbReference type="ARBA" id="ARBA00011144"/>
    </source>
</evidence>
<feature type="chain" id="PRO_5035968280" description="Interleukin family protein" evidence="9">
    <location>
        <begin position="24"/>
        <end position="181"/>
    </location>
</feature>
<evidence type="ECO:0000256" key="8">
    <source>
        <dbReference type="PIRSR" id="PIRSR620443-50"/>
    </source>
</evidence>
<dbReference type="GO" id="GO:0005125">
    <property type="term" value="F:cytokine activity"/>
    <property type="evidence" value="ECO:0007669"/>
    <property type="project" value="UniProtKB-UniRule"/>
</dbReference>
<dbReference type="AlphaFoldDB" id="A0A8T3D745"/>
<evidence type="ECO:0000313" key="10">
    <source>
        <dbReference type="EMBL" id="KAI1890538.1"/>
    </source>
</evidence>
<evidence type="ECO:0000256" key="2">
    <source>
        <dbReference type="ARBA" id="ARBA00008813"/>
    </source>
</evidence>
<keyword evidence="5 9" id="KW-0964">Secreted</keyword>
<feature type="disulfide bond" evidence="8">
    <location>
        <begin position="81"/>
        <end position="135"/>
    </location>
</feature>
<dbReference type="InterPro" id="IPR020443">
    <property type="entry name" value="IL-10/19/20/24/26"/>
</dbReference>
<comment type="subcellular location">
    <subcellularLocation>
        <location evidence="1 9">Secreted</location>
    </subcellularLocation>
</comment>
<dbReference type="PANTHER" id="PTHR48482:SF5">
    <property type="entry name" value="INTERLEUKIN-10"/>
    <property type="match status" value="1"/>
</dbReference>
<organism evidence="10 11">
    <name type="scientific">Albula goreensis</name>
    <dbReference type="NCBI Taxonomy" id="1534307"/>
    <lineage>
        <taxon>Eukaryota</taxon>
        <taxon>Metazoa</taxon>
        <taxon>Chordata</taxon>
        <taxon>Craniata</taxon>
        <taxon>Vertebrata</taxon>
        <taxon>Euteleostomi</taxon>
        <taxon>Actinopterygii</taxon>
        <taxon>Neopterygii</taxon>
        <taxon>Teleostei</taxon>
        <taxon>Albuliformes</taxon>
        <taxon>Albulidae</taxon>
        <taxon>Albula</taxon>
    </lineage>
</organism>
<keyword evidence="4 9" id="KW-0202">Cytokine</keyword>
<comment type="caution">
    <text evidence="10">The sequence shown here is derived from an EMBL/GenBank/DDBJ whole genome shotgun (WGS) entry which is preliminary data.</text>
</comment>
<sequence length="181" mass="21404">MPPSRFVLRCLLLVVLLLHTADCTKNCRDRCCTFLENFPGRLKELRTSFAKIRDYYEDKDEIETALLDEDVLKDFKSDFGCHAMNEVLRFYLDTVLPTAANEKASMDYRYPIDSIFYIFNELKKETIHCRSYFSCKKPFELDSIMTSYKKMQGQGLYKAMGELGLLFNYIEEYMVSRKRKH</sequence>
<dbReference type="InterPro" id="IPR009079">
    <property type="entry name" value="4_helix_cytokine-like_core"/>
</dbReference>
<evidence type="ECO:0000313" key="11">
    <source>
        <dbReference type="Proteomes" id="UP000829720"/>
    </source>
</evidence>
<comment type="similarity">
    <text evidence="2 9">Belongs to the IL-10 family.</text>
</comment>
<evidence type="ECO:0000256" key="9">
    <source>
        <dbReference type="RuleBase" id="RU368043"/>
    </source>
</evidence>
<evidence type="ECO:0000256" key="4">
    <source>
        <dbReference type="ARBA" id="ARBA00022514"/>
    </source>
</evidence>
<dbReference type="EMBL" id="JAERUA010000014">
    <property type="protein sequence ID" value="KAI1890538.1"/>
    <property type="molecule type" value="Genomic_DNA"/>
</dbReference>
<dbReference type="InterPro" id="IPR000098">
    <property type="entry name" value="IL-10"/>
</dbReference>
<gene>
    <name evidence="10" type="ORF">AGOR_G00154720</name>
</gene>
<dbReference type="GO" id="GO:0006955">
    <property type="term" value="P:immune response"/>
    <property type="evidence" value="ECO:0007669"/>
    <property type="project" value="InterPro"/>
</dbReference>
<evidence type="ECO:0000256" key="6">
    <source>
        <dbReference type="ARBA" id="ARBA00022729"/>
    </source>
</evidence>
<evidence type="ECO:0000256" key="1">
    <source>
        <dbReference type="ARBA" id="ARBA00004613"/>
    </source>
</evidence>
<protein>
    <recommendedName>
        <fullName evidence="9">Interleukin family protein</fullName>
    </recommendedName>
</protein>
<keyword evidence="11" id="KW-1185">Reference proteome</keyword>
<dbReference type="SUPFAM" id="SSF47266">
    <property type="entry name" value="4-helical cytokines"/>
    <property type="match status" value="1"/>
</dbReference>
<feature type="disulfide bond" evidence="8">
    <location>
        <begin position="32"/>
        <end position="129"/>
    </location>
</feature>
<feature type="signal peptide" evidence="9">
    <location>
        <begin position="1"/>
        <end position="23"/>
    </location>
</feature>
<proteinExistence type="inferred from homology"/>
<dbReference type="Gene3D" id="1.20.1250.10">
    <property type="match status" value="1"/>
</dbReference>
<keyword evidence="6 9" id="KW-0732">Signal</keyword>
<comment type="function">
    <text evidence="9">Immune regulatory cytokine.</text>
</comment>
<evidence type="ECO:0000256" key="7">
    <source>
        <dbReference type="ARBA" id="ARBA00023157"/>
    </source>
</evidence>
<dbReference type="OrthoDB" id="9931894at2759"/>
<name>A0A8T3D745_9TELE</name>
<comment type="subunit">
    <text evidence="3">Homodimer. Interacts with IL10RA and IL10RB.</text>
</comment>
<dbReference type="PANTHER" id="PTHR48482">
    <property type="entry name" value="INTERLEUKIN-19-RELATED"/>
    <property type="match status" value="1"/>
</dbReference>
<dbReference type="Proteomes" id="UP000829720">
    <property type="component" value="Unassembled WGS sequence"/>
</dbReference>
<reference evidence="10" key="1">
    <citation type="submission" date="2021-01" db="EMBL/GenBank/DDBJ databases">
        <authorList>
            <person name="Zahm M."/>
            <person name="Roques C."/>
            <person name="Cabau C."/>
            <person name="Klopp C."/>
            <person name="Donnadieu C."/>
            <person name="Jouanno E."/>
            <person name="Lampietro C."/>
            <person name="Louis A."/>
            <person name="Herpin A."/>
            <person name="Echchiki A."/>
            <person name="Berthelot C."/>
            <person name="Parey E."/>
            <person name="Roest-Crollius H."/>
            <person name="Braasch I."/>
            <person name="Postlethwait J."/>
            <person name="Bobe J."/>
            <person name="Montfort J."/>
            <person name="Bouchez O."/>
            <person name="Begum T."/>
            <person name="Mejri S."/>
            <person name="Adams A."/>
            <person name="Chen W.-J."/>
            <person name="Guiguen Y."/>
        </authorList>
    </citation>
    <scope>NUCLEOTIDE SEQUENCE</scope>
    <source>
        <tissue evidence="10">Blood</tissue>
    </source>
</reference>
<evidence type="ECO:0000256" key="5">
    <source>
        <dbReference type="ARBA" id="ARBA00022525"/>
    </source>
</evidence>
<dbReference type="Pfam" id="PF00726">
    <property type="entry name" value="IL10"/>
    <property type="match status" value="1"/>
</dbReference>
<dbReference type="PRINTS" id="PR01294">
    <property type="entry name" value="INTRLEUKIN10"/>
</dbReference>